<dbReference type="GO" id="GO:0006396">
    <property type="term" value="P:RNA processing"/>
    <property type="evidence" value="ECO:0007669"/>
    <property type="project" value="UniProtKB-UniRule"/>
</dbReference>
<dbReference type="NCBIfam" id="TIGR03399">
    <property type="entry name" value="RNA_3prim_cycl"/>
    <property type="match status" value="1"/>
</dbReference>
<reference evidence="10 11" key="1">
    <citation type="submission" date="2017-05" db="EMBL/GenBank/DDBJ databases">
        <authorList>
            <person name="Song R."/>
            <person name="Chenine A.L."/>
            <person name="Ruprecht R.M."/>
        </authorList>
    </citation>
    <scope>NUCLEOTIDE SEQUENCE [LARGE SCALE GENOMIC DNA]</scope>
    <source>
        <strain evidence="10 11">DSM 26136</strain>
    </source>
</reference>
<dbReference type="Pfam" id="PF05189">
    <property type="entry name" value="RTC_insert"/>
    <property type="match status" value="1"/>
</dbReference>
<evidence type="ECO:0000256" key="6">
    <source>
        <dbReference type="NCBIfam" id="TIGR03399"/>
    </source>
</evidence>
<dbReference type="EC" id="6.5.1.4" evidence="5 6"/>
<dbReference type="SUPFAM" id="SSF55205">
    <property type="entry name" value="EPT/RTPC-like"/>
    <property type="match status" value="1"/>
</dbReference>
<evidence type="ECO:0000313" key="11">
    <source>
        <dbReference type="Proteomes" id="UP000196138"/>
    </source>
</evidence>
<comment type="similarity">
    <text evidence="1 5">Belongs to the RNA 3'-terminal cyclase family. Type 1 subfamily.</text>
</comment>
<evidence type="ECO:0000256" key="1">
    <source>
        <dbReference type="ARBA" id="ARBA00009206"/>
    </source>
</evidence>
<dbReference type="InterPro" id="IPR000228">
    <property type="entry name" value="RNA3'_term_phos_cyc"/>
</dbReference>
<feature type="domain" description="RNA 3'-terminal phosphate cyclase" evidence="8">
    <location>
        <begin position="47"/>
        <end position="386"/>
    </location>
</feature>
<sequence length="401" mass="42429">MPTDDQVEAKPRHRDPARTATAADTKSVTGAAQTGRGAAIEIDGSQGEGGGQILRTALALSMITGQPLHLRAIRAKRPKPGLMRQHLMCVQAAAQVSGAHISGAELGATELRFAPGPVRASAYEFAMASAGSCMLVLQTVLPALMLADAPSTLVLRGGTHNPMAPSFHFVRDAFAPLVQRLGAGLTLQLQRLGFYPAGGGEVTATITPAARLTPFDLTERGELQQGDALCLTPGLSGSIARRELTALGQAMGWGEDRLRFGEARQHEGPGNALIARLRYAHVTEVFVELGARNLSSEQVAGKLVQAIRAFQRRPGAAVGPHLADQLVLLQALAVWQAGRTGSQADAPHADVPQADVPQARFSCSEVTEHLRTNCVVIERFLPVRCTLTQGPVSRVTVRWAG</sequence>
<gene>
    <name evidence="5" type="primary">rtcA</name>
    <name evidence="10" type="ORF">CCO03_04765</name>
</gene>
<evidence type="ECO:0000259" key="9">
    <source>
        <dbReference type="Pfam" id="PF05189"/>
    </source>
</evidence>
<dbReference type="EMBL" id="CP021455">
    <property type="protein sequence ID" value="ARU04076.1"/>
    <property type="molecule type" value="Genomic_DNA"/>
</dbReference>
<dbReference type="PIRSF" id="PIRSF005378">
    <property type="entry name" value="RNA3'_term_phos_cycl_euk"/>
    <property type="match status" value="1"/>
</dbReference>
<organism evidence="10 11">
    <name type="scientific">Comamonas serinivorans</name>
    <dbReference type="NCBI Taxonomy" id="1082851"/>
    <lineage>
        <taxon>Bacteria</taxon>
        <taxon>Pseudomonadati</taxon>
        <taxon>Pseudomonadota</taxon>
        <taxon>Betaproteobacteria</taxon>
        <taxon>Burkholderiales</taxon>
        <taxon>Comamonadaceae</taxon>
        <taxon>Comamonas</taxon>
    </lineage>
</organism>
<dbReference type="InterPro" id="IPR013792">
    <property type="entry name" value="RNA3'P_cycl/enolpyr_Trfase_a/b"/>
</dbReference>
<dbReference type="GO" id="GO:0003963">
    <property type="term" value="F:RNA-3'-phosphate cyclase activity"/>
    <property type="evidence" value="ECO:0007669"/>
    <property type="project" value="UniProtKB-UniRule"/>
</dbReference>
<feature type="region of interest" description="Disordered" evidence="7">
    <location>
        <begin position="1"/>
        <end position="36"/>
    </location>
</feature>
<evidence type="ECO:0000256" key="4">
    <source>
        <dbReference type="ARBA" id="ARBA00024481"/>
    </source>
</evidence>
<dbReference type="Gene3D" id="3.65.10.20">
    <property type="entry name" value="RNA 3'-terminal phosphate cyclase domain"/>
    <property type="match status" value="1"/>
</dbReference>
<dbReference type="InterPro" id="IPR023797">
    <property type="entry name" value="RNA3'_phos_cyclase_dom"/>
</dbReference>
<dbReference type="Pfam" id="PF01137">
    <property type="entry name" value="RTC"/>
    <property type="match status" value="1"/>
</dbReference>
<dbReference type="GO" id="GO:0005737">
    <property type="term" value="C:cytoplasm"/>
    <property type="evidence" value="ECO:0007669"/>
    <property type="project" value="UniProtKB-SubCell"/>
</dbReference>
<protein>
    <recommendedName>
        <fullName evidence="5 6">RNA 3'-terminal phosphate cyclase</fullName>
        <shortName evidence="5">RNA cyclase</shortName>
        <shortName evidence="5">RNA-3'-phosphate cyclase</shortName>
        <ecNumber evidence="5 6">6.5.1.4</ecNumber>
    </recommendedName>
</protein>
<keyword evidence="11" id="KW-1185">Reference proteome</keyword>
<keyword evidence="3 5" id="KW-0547">Nucleotide-binding</keyword>
<comment type="catalytic activity">
    <reaction evidence="4 5">
        <text>a 3'-end 3'-phospho-ribonucleotide-RNA + ATP = a 3'-end 2',3'-cyclophospho-ribonucleotide-RNA + AMP + diphosphate</text>
        <dbReference type="Rhea" id="RHEA:23976"/>
        <dbReference type="Rhea" id="RHEA-COMP:10463"/>
        <dbReference type="Rhea" id="RHEA-COMP:10464"/>
        <dbReference type="ChEBI" id="CHEBI:30616"/>
        <dbReference type="ChEBI" id="CHEBI:33019"/>
        <dbReference type="ChEBI" id="CHEBI:83062"/>
        <dbReference type="ChEBI" id="CHEBI:83064"/>
        <dbReference type="ChEBI" id="CHEBI:456215"/>
        <dbReference type="EC" id="6.5.1.4"/>
    </reaction>
</comment>
<name>A0A1Y0EKH5_9BURK</name>
<dbReference type="Gene3D" id="3.30.360.20">
    <property type="entry name" value="RNA 3'-terminal phosphate cyclase, insert domain"/>
    <property type="match status" value="1"/>
</dbReference>
<dbReference type="SUPFAM" id="SSF52913">
    <property type="entry name" value="RNA 3'-terminal phosphate cyclase, RPTC, insert domain"/>
    <property type="match status" value="1"/>
</dbReference>
<evidence type="ECO:0000259" key="8">
    <source>
        <dbReference type="Pfam" id="PF01137"/>
    </source>
</evidence>
<dbReference type="RefSeq" id="WP_087277917.1">
    <property type="nucleotide sequence ID" value="NZ_CP021455.1"/>
</dbReference>
<accession>A0A1Y0EKH5</accession>
<dbReference type="PANTHER" id="PTHR11096">
    <property type="entry name" value="RNA 3' TERMINAL PHOSPHATE CYCLASE"/>
    <property type="match status" value="1"/>
</dbReference>
<evidence type="ECO:0000313" key="10">
    <source>
        <dbReference type="EMBL" id="ARU04076.1"/>
    </source>
</evidence>
<dbReference type="InterPro" id="IPR017770">
    <property type="entry name" value="RNA3'_term_phos_cyc_type_1"/>
</dbReference>
<feature type="binding site" evidence="5">
    <location>
        <begin position="321"/>
        <end position="325"/>
    </location>
    <ligand>
        <name>ATP</name>
        <dbReference type="ChEBI" id="CHEBI:30616"/>
    </ligand>
</feature>
<keyword evidence="5" id="KW-0067">ATP-binding</keyword>
<comment type="function">
    <text evidence="5">Catalyzes the conversion of 3'-phosphate to a 2',3'-cyclic phosphodiester at the end of RNA. The mechanism of action of the enzyme occurs in 3 steps: (A) adenylation of the enzyme by ATP; (B) transfer of adenylate to an RNA-N3'P to produce RNA-N3'PP5'A; (C) and attack of the adjacent 2'-hydroxyl on the 3'-phosphorus in the diester linkage to produce the cyclic end product. The biological role of this enzyme is unknown but it is likely to function in some aspects of cellular RNA processing.</text>
</comment>
<dbReference type="GO" id="GO:0005524">
    <property type="term" value="F:ATP binding"/>
    <property type="evidence" value="ECO:0007669"/>
    <property type="project" value="UniProtKB-KW"/>
</dbReference>
<dbReference type="HAMAP" id="MF_00200">
    <property type="entry name" value="RTC"/>
    <property type="match status" value="1"/>
</dbReference>
<comment type="subcellular location">
    <subcellularLocation>
        <location evidence="5">Cytoplasm</location>
    </subcellularLocation>
</comment>
<keyword evidence="5" id="KW-0963">Cytoplasm</keyword>
<proteinExistence type="inferred from homology"/>
<dbReference type="InterPro" id="IPR013791">
    <property type="entry name" value="RNA3'-term_phos_cycl_insert"/>
</dbReference>
<evidence type="ECO:0000256" key="3">
    <source>
        <dbReference type="ARBA" id="ARBA00022741"/>
    </source>
</evidence>
<keyword evidence="2 5" id="KW-0436">Ligase</keyword>
<feature type="binding site" evidence="5">
    <location>
        <position position="138"/>
    </location>
    <ligand>
        <name>ATP</name>
        <dbReference type="ChEBI" id="CHEBI:30616"/>
    </ligand>
</feature>
<evidence type="ECO:0000256" key="7">
    <source>
        <dbReference type="SAM" id="MobiDB-lite"/>
    </source>
</evidence>
<evidence type="ECO:0000256" key="5">
    <source>
        <dbReference type="HAMAP-Rule" id="MF_00200"/>
    </source>
</evidence>
<feature type="domain" description="RNA 3'-terminal phosphate cyclase insert" evidence="9">
    <location>
        <begin position="218"/>
        <end position="307"/>
    </location>
</feature>
<dbReference type="KEGG" id="cser:CCO03_04765"/>
<dbReference type="OrthoDB" id="9789235at2"/>
<dbReference type="AlphaFoldDB" id="A0A1Y0EKH5"/>
<feature type="active site" description="Tele-AMP-histidine intermediate" evidence="5">
    <location>
        <position position="369"/>
    </location>
</feature>
<feature type="compositionally biased region" description="Basic and acidic residues" evidence="7">
    <location>
        <begin position="7"/>
        <end position="17"/>
    </location>
</feature>
<evidence type="ECO:0000256" key="2">
    <source>
        <dbReference type="ARBA" id="ARBA00022598"/>
    </source>
</evidence>
<dbReference type="NCBIfam" id="NF003246">
    <property type="entry name" value="PRK04204.1-2"/>
    <property type="match status" value="1"/>
</dbReference>
<dbReference type="InterPro" id="IPR036553">
    <property type="entry name" value="RPTC_insert"/>
</dbReference>
<dbReference type="InterPro" id="IPR037136">
    <property type="entry name" value="RNA3'_phos_cyclase_dom_sf"/>
</dbReference>
<dbReference type="Proteomes" id="UP000196138">
    <property type="component" value="Chromosome"/>
</dbReference>
<dbReference type="PANTHER" id="PTHR11096:SF0">
    <property type="entry name" value="RNA 3'-TERMINAL PHOSPHATE CYCLASE"/>
    <property type="match status" value="1"/>
</dbReference>